<sequence>MRYLIAFYIACLSTFAVSAQTISINSGTTWSIPSLSSTITKAGKNYEHIETSSASQTLLKVNALIGWSITAHLSTTSNWDSSLKLYVQRTGNGTGIAILSGGTTYIQLTSTPQAFFSGLLNLLAHRDNIPIQYKIEGLSVMLPVKTYTTTVTYTISGL</sequence>
<gene>
    <name evidence="2" type="ORF">GCM10007423_18530</name>
</gene>
<keyword evidence="1" id="KW-0732">Signal</keyword>
<accession>A0ABQ1YMR3</accession>
<keyword evidence="3" id="KW-1185">Reference proteome</keyword>
<dbReference type="EMBL" id="BMIA01000001">
    <property type="protein sequence ID" value="GGH30409.1"/>
    <property type="molecule type" value="Genomic_DNA"/>
</dbReference>
<evidence type="ECO:0000313" key="2">
    <source>
        <dbReference type="EMBL" id="GGH30409.1"/>
    </source>
</evidence>
<evidence type="ECO:0000313" key="3">
    <source>
        <dbReference type="Proteomes" id="UP000600214"/>
    </source>
</evidence>
<comment type="caution">
    <text evidence="2">The sequence shown here is derived from an EMBL/GenBank/DDBJ whole genome shotgun (WGS) entry which is preliminary data.</text>
</comment>
<feature type="chain" id="PRO_5047320881" evidence="1">
    <location>
        <begin position="20"/>
        <end position="158"/>
    </location>
</feature>
<protein>
    <submittedName>
        <fullName evidence="2">Uncharacterized protein</fullName>
    </submittedName>
</protein>
<dbReference type="Proteomes" id="UP000600214">
    <property type="component" value="Unassembled WGS sequence"/>
</dbReference>
<evidence type="ECO:0000256" key="1">
    <source>
        <dbReference type="SAM" id="SignalP"/>
    </source>
</evidence>
<feature type="signal peptide" evidence="1">
    <location>
        <begin position="1"/>
        <end position="19"/>
    </location>
</feature>
<proteinExistence type="predicted"/>
<reference evidence="3" key="1">
    <citation type="journal article" date="2019" name="Int. J. Syst. Evol. Microbiol.">
        <title>The Global Catalogue of Microorganisms (GCM) 10K type strain sequencing project: providing services to taxonomists for standard genome sequencing and annotation.</title>
        <authorList>
            <consortium name="The Broad Institute Genomics Platform"/>
            <consortium name="The Broad Institute Genome Sequencing Center for Infectious Disease"/>
            <person name="Wu L."/>
            <person name="Ma J."/>
        </authorList>
    </citation>
    <scope>NUCLEOTIDE SEQUENCE [LARGE SCALE GENOMIC DNA]</scope>
    <source>
        <strain evidence="3">CGMCC 1.15288</strain>
    </source>
</reference>
<dbReference type="RefSeq" id="WP_188930920.1">
    <property type="nucleotide sequence ID" value="NZ_BMIA01000001.1"/>
</dbReference>
<name>A0ABQ1YMR3_9BACT</name>
<organism evidence="2 3">
    <name type="scientific">Dyadobacter endophyticus</name>
    <dbReference type="NCBI Taxonomy" id="1749036"/>
    <lineage>
        <taxon>Bacteria</taxon>
        <taxon>Pseudomonadati</taxon>
        <taxon>Bacteroidota</taxon>
        <taxon>Cytophagia</taxon>
        <taxon>Cytophagales</taxon>
        <taxon>Spirosomataceae</taxon>
        <taxon>Dyadobacter</taxon>
    </lineage>
</organism>